<protein>
    <submittedName>
        <fullName evidence="1">Uncharacterized protein</fullName>
    </submittedName>
</protein>
<dbReference type="AlphaFoldDB" id="A0A0H3MV48"/>
<gene>
    <name evidence="1" type="ordered locus">SSUBM407_p011</name>
</gene>
<evidence type="ECO:0000313" key="2">
    <source>
        <dbReference type="Proteomes" id="UP000009077"/>
    </source>
</evidence>
<dbReference type="Proteomes" id="UP000009077">
    <property type="component" value="Plasmid pBM407"/>
</dbReference>
<accession>A0A0H3MV48</accession>
<dbReference type="HOGENOM" id="CLU_2132207_0_0_9"/>
<name>A0A0H3MV48_STRS4</name>
<evidence type="ECO:0000313" key="1">
    <source>
        <dbReference type="EMBL" id="CAZ55670.1"/>
    </source>
</evidence>
<organism evidence="1 2">
    <name type="scientific">Streptococcus suis (strain BM407)</name>
    <dbReference type="NCBI Taxonomy" id="568814"/>
    <lineage>
        <taxon>Bacteria</taxon>
        <taxon>Bacillati</taxon>
        <taxon>Bacillota</taxon>
        <taxon>Bacilli</taxon>
        <taxon>Lactobacillales</taxon>
        <taxon>Streptococcaceae</taxon>
        <taxon>Streptococcus</taxon>
    </lineage>
</organism>
<reference evidence="1 2" key="1">
    <citation type="journal article" date="2009" name="PLoS ONE">
        <title>Rapid evolution of virulence and drug resistance in the emerging zoonotic pathogen Streptococcus suis.</title>
        <authorList>
            <person name="Holden M.T.G."/>
            <person name="Hauser H."/>
            <person name="Sanders M."/>
            <person name="Ngo T.H."/>
            <person name="Cherevach I."/>
            <person name="Cronin A."/>
            <person name="Goodhead I."/>
            <person name="Mungall K."/>
            <person name="Quail M.A."/>
            <person name="Price C."/>
            <person name="Rabbinowitsch E."/>
            <person name="Sharp S."/>
            <person name="Croucher N.J."/>
            <person name="Chieu T.B."/>
            <person name="Mai N.T.H."/>
            <person name="Diep T.S."/>
            <person name="Chinh N.T."/>
            <person name="Kehoe M."/>
            <person name="Leigh J.A."/>
            <person name="Ward P.N."/>
            <person name="Dowson C.G."/>
            <person name="Whatmore A.M."/>
            <person name="Chanter N."/>
            <person name="Iversen P."/>
            <person name="Gottschalk M."/>
            <person name="Slater J.D."/>
            <person name="Smith H.E."/>
            <person name="Spratt B.G."/>
            <person name="Xu J."/>
            <person name="Ye C."/>
            <person name="Bentley S."/>
            <person name="Barrell B.G."/>
            <person name="Schultsz C."/>
            <person name="Maskell D.J."/>
            <person name="Parkhill J."/>
        </authorList>
    </citation>
    <scope>NUCLEOTIDE SEQUENCE [LARGE SCALE GENOMIC DNA]</scope>
    <source>
        <strain evidence="1 2">BM407</strain>
    </source>
</reference>
<dbReference type="EMBL" id="FM252033">
    <property type="protein sequence ID" value="CAZ55670.1"/>
    <property type="molecule type" value="Genomic_DNA"/>
</dbReference>
<dbReference type="KEGG" id="ssb:SSUBM407_p011"/>
<sequence>MYYIFLTTNKTRARDLYDIFKTLTNINQVELRSEVLSEDNFYILENIFRVKEVPLELMTKLGTKKDDLAADYERKVLPQIPNKDQEEFEYIFDYNQRLFNELFERYQKYNESR</sequence>
<proteinExistence type="predicted"/>
<keyword evidence="1" id="KW-0614">Plasmid</keyword>
<geneLocation type="plasmid" evidence="1 2">
    <name>pBM407</name>
</geneLocation>
<keyword evidence="2" id="KW-1185">Reference proteome</keyword>